<proteinExistence type="predicted"/>
<accession>A0A4S4KZ12</accession>
<evidence type="ECO:0000313" key="3">
    <source>
        <dbReference type="EMBL" id="THH04075.1"/>
    </source>
</evidence>
<keyword evidence="2" id="KW-1133">Transmembrane helix</keyword>
<keyword evidence="2" id="KW-0812">Transmembrane</keyword>
<feature type="compositionally biased region" description="Basic and acidic residues" evidence="1">
    <location>
        <begin position="271"/>
        <end position="287"/>
    </location>
</feature>
<feature type="transmembrane region" description="Helical" evidence="2">
    <location>
        <begin position="31"/>
        <end position="49"/>
    </location>
</feature>
<feature type="transmembrane region" description="Helical" evidence="2">
    <location>
        <begin position="99"/>
        <end position="121"/>
    </location>
</feature>
<sequence length="315" mass="34039">MTTFTRPPPPQGAPPAYAMVTKVYRRSLRPIVVGIGLLAAIWALIWGIASFRDISIDKEHAAKLEVFDIVLGSLYMATFAIELFGLAAAVLQKLAMIRIYAFASLGVAVIITATELIRVIIHFAFKSTLINECIALSTNQTVETRVGIWGTKTTTLNGEDASTFCNSAWSHDSFSEIAWFIVAGIASLLFASITFSYYRQMLDPTSVVNATRAPVGQMPEHYNPPYANGAFGYDVGVGAGGYAPPPGPPPAQSVAYVPQYDSAKLPEYERGGYLDASDDKKGDDLKGGTDPFADYETLRRNSGSRESAVEAAKFV</sequence>
<dbReference type="Proteomes" id="UP000308199">
    <property type="component" value="Unassembled WGS sequence"/>
</dbReference>
<comment type="caution">
    <text evidence="3">The sequence shown here is derived from an EMBL/GenBank/DDBJ whole genome shotgun (WGS) entry which is preliminary data.</text>
</comment>
<evidence type="ECO:0000256" key="1">
    <source>
        <dbReference type="SAM" id="MobiDB-lite"/>
    </source>
</evidence>
<feature type="transmembrane region" description="Helical" evidence="2">
    <location>
        <begin position="177"/>
        <end position="198"/>
    </location>
</feature>
<dbReference type="EMBL" id="SGPK01000379">
    <property type="protein sequence ID" value="THH04075.1"/>
    <property type="molecule type" value="Genomic_DNA"/>
</dbReference>
<keyword evidence="4" id="KW-1185">Reference proteome</keyword>
<dbReference type="OrthoDB" id="3352285at2759"/>
<feature type="region of interest" description="Disordered" evidence="1">
    <location>
        <begin position="271"/>
        <end position="315"/>
    </location>
</feature>
<keyword evidence="2" id="KW-0472">Membrane</keyword>
<feature type="transmembrane region" description="Helical" evidence="2">
    <location>
        <begin position="69"/>
        <end position="92"/>
    </location>
</feature>
<gene>
    <name evidence="3" type="ORF">EW145_g5792</name>
</gene>
<organism evidence="3 4">
    <name type="scientific">Phellinidium pouzarii</name>
    <dbReference type="NCBI Taxonomy" id="167371"/>
    <lineage>
        <taxon>Eukaryota</taxon>
        <taxon>Fungi</taxon>
        <taxon>Dikarya</taxon>
        <taxon>Basidiomycota</taxon>
        <taxon>Agaricomycotina</taxon>
        <taxon>Agaricomycetes</taxon>
        <taxon>Hymenochaetales</taxon>
        <taxon>Hymenochaetaceae</taxon>
        <taxon>Phellinidium</taxon>
    </lineage>
</organism>
<name>A0A4S4KZ12_9AGAM</name>
<reference evidence="3 4" key="1">
    <citation type="submission" date="2019-02" db="EMBL/GenBank/DDBJ databases">
        <title>Genome sequencing of the rare red list fungi Phellinidium pouzarii.</title>
        <authorList>
            <person name="Buettner E."/>
            <person name="Kellner H."/>
        </authorList>
    </citation>
    <scope>NUCLEOTIDE SEQUENCE [LARGE SCALE GENOMIC DNA]</scope>
    <source>
        <strain evidence="3 4">DSM 108285</strain>
    </source>
</reference>
<evidence type="ECO:0000313" key="4">
    <source>
        <dbReference type="Proteomes" id="UP000308199"/>
    </source>
</evidence>
<protein>
    <submittedName>
        <fullName evidence="3">Uncharacterized protein</fullName>
    </submittedName>
</protein>
<evidence type="ECO:0000256" key="2">
    <source>
        <dbReference type="SAM" id="Phobius"/>
    </source>
</evidence>
<dbReference type="AlphaFoldDB" id="A0A4S4KZ12"/>